<sequence length="122" mass="13213">MINPRVVVQLHDAILEMEPGLAGMHDIGPLEGALARVDNKIRYEGMEDIFDIAAMYAVAIARGHCFNDANKRTALVTALTYLDLQGVVILRSAKLEDIMVDVASGALEVTELATILYSLANS</sequence>
<dbReference type="InterPro" id="IPR003812">
    <property type="entry name" value="Fido"/>
</dbReference>
<proteinExistence type="predicted"/>
<gene>
    <name evidence="2" type="ORF">HA052_26050</name>
</gene>
<dbReference type="Gene3D" id="1.20.120.1870">
    <property type="entry name" value="Fic/DOC protein, Fido domain"/>
    <property type="match status" value="1"/>
</dbReference>
<keyword evidence="3" id="KW-1185">Reference proteome</keyword>
<dbReference type="Pfam" id="PF02661">
    <property type="entry name" value="Fic"/>
    <property type="match status" value="1"/>
</dbReference>
<protein>
    <submittedName>
        <fullName evidence="2">Type II toxin-antitoxin system death-on-curing family toxin</fullName>
    </submittedName>
</protein>
<reference evidence="2 3" key="1">
    <citation type="submission" date="2020-03" db="EMBL/GenBank/DDBJ databases">
        <title>Draft genome sequence of environmentally isolated cultures.</title>
        <authorList>
            <person name="Wilson H.S."/>
            <person name="De Leon M.E."/>
        </authorList>
    </citation>
    <scope>NUCLEOTIDE SEQUENCE [LARGE SCALE GENOMIC DNA]</scope>
    <source>
        <strain evidence="2 3">HSC-31F16</strain>
    </source>
</reference>
<evidence type="ECO:0000313" key="3">
    <source>
        <dbReference type="Proteomes" id="UP001515641"/>
    </source>
</evidence>
<dbReference type="NCBIfam" id="TIGR01550">
    <property type="entry name" value="DOC_P1"/>
    <property type="match status" value="1"/>
</dbReference>
<evidence type="ECO:0000259" key="1">
    <source>
        <dbReference type="PROSITE" id="PS51459"/>
    </source>
</evidence>
<accession>A0ABX0LCL8</accession>
<dbReference type="RefSeq" id="WP_166454272.1">
    <property type="nucleotide sequence ID" value="NZ_JAAOMA010000078.1"/>
</dbReference>
<dbReference type="InterPro" id="IPR006440">
    <property type="entry name" value="Doc"/>
</dbReference>
<organism evidence="2 3">
    <name type="scientific">Chromobacterium fluminis</name>
    <dbReference type="NCBI Taxonomy" id="3044269"/>
    <lineage>
        <taxon>Bacteria</taxon>
        <taxon>Pseudomonadati</taxon>
        <taxon>Pseudomonadota</taxon>
        <taxon>Betaproteobacteria</taxon>
        <taxon>Neisseriales</taxon>
        <taxon>Chromobacteriaceae</taxon>
        <taxon>Chromobacterium</taxon>
    </lineage>
</organism>
<dbReference type="Proteomes" id="UP001515641">
    <property type="component" value="Unassembled WGS sequence"/>
</dbReference>
<dbReference type="PROSITE" id="PS51459">
    <property type="entry name" value="FIDO"/>
    <property type="match status" value="1"/>
</dbReference>
<evidence type="ECO:0000313" key="2">
    <source>
        <dbReference type="EMBL" id="NHR08656.1"/>
    </source>
</evidence>
<comment type="caution">
    <text evidence="2">The sequence shown here is derived from an EMBL/GenBank/DDBJ whole genome shotgun (WGS) entry which is preliminary data.</text>
</comment>
<name>A0ABX0LCL8_9NEIS</name>
<dbReference type="PANTHER" id="PTHR39426">
    <property type="entry name" value="HOMOLOGY TO DEATH-ON-CURING PROTEIN OF PHAGE P1"/>
    <property type="match status" value="1"/>
</dbReference>
<dbReference type="EMBL" id="JAAOMA010000078">
    <property type="protein sequence ID" value="NHR08656.1"/>
    <property type="molecule type" value="Genomic_DNA"/>
</dbReference>
<dbReference type="PIRSF" id="PIRSF018297">
    <property type="entry name" value="Doc"/>
    <property type="match status" value="1"/>
</dbReference>
<feature type="domain" description="Fido" evidence="1">
    <location>
        <begin position="2"/>
        <end position="118"/>
    </location>
</feature>
<dbReference type="PANTHER" id="PTHR39426:SF1">
    <property type="entry name" value="HOMOLOGY TO DEATH-ON-CURING PROTEIN OF PHAGE P1"/>
    <property type="match status" value="1"/>
</dbReference>
<dbReference type="InterPro" id="IPR053737">
    <property type="entry name" value="Type_II_TA_Toxin"/>
</dbReference>